<evidence type="ECO:0000313" key="7">
    <source>
        <dbReference type="Proteomes" id="UP001227230"/>
    </source>
</evidence>
<keyword evidence="7" id="KW-1185">Reference proteome</keyword>
<dbReference type="InterPro" id="IPR005804">
    <property type="entry name" value="FA_desaturase_dom"/>
</dbReference>
<evidence type="ECO:0000313" key="6">
    <source>
        <dbReference type="EMBL" id="WJZ80913.1"/>
    </source>
</evidence>
<dbReference type="InterPro" id="IPR046960">
    <property type="entry name" value="PPR_At4g14850-like_plant"/>
</dbReference>
<organism evidence="6 7">
    <name type="scientific">Vitis vinifera</name>
    <name type="common">Grape</name>
    <dbReference type="NCBI Taxonomy" id="29760"/>
    <lineage>
        <taxon>Eukaryota</taxon>
        <taxon>Viridiplantae</taxon>
        <taxon>Streptophyta</taxon>
        <taxon>Embryophyta</taxon>
        <taxon>Tracheophyta</taxon>
        <taxon>Spermatophyta</taxon>
        <taxon>Magnoliopsida</taxon>
        <taxon>eudicotyledons</taxon>
        <taxon>Gunneridae</taxon>
        <taxon>Pentapetalae</taxon>
        <taxon>rosids</taxon>
        <taxon>Vitales</taxon>
        <taxon>Vitaceae</taxon>
        <taxon>Viteae</taxon>
        <taxon>Vitis</taxon>
    </lineage>
</organism>
<name>A0ABY9BDJ5_VITVI</name>
<reference evidence="6 7" key="1">
    <citation type="journal article" date="2023" name="Hortic Res">
        <title>The complete reference genome for grapevine (Vitis vinifera L.) genetics and breeding.</title>
        <authorList>
            <person name="Shi X."/>
            <person name="Cao S."/>
            <person name="Wang X."/>
            <person name="Huang S."/>
            <person name="Wang Y."/>
            <person name="Liu Z."/>
            <person name="Liu W."/>
            <person name="Leng X."/>
            <person name="Peng Y."/>
            <person name="Wang N."/>
            <person name="Wang Y."/>
            <person name="Ma Z."/>
            <person name="Xu X."/>
            <person name="Zhang F."/>
            <person name="Xue H."/>
            <person name="Zhong H."/>
            <person name="Wang Y."/>
            <person name="Zhang K."/>
            <person name="Velt A."/>
            <person name="Avia K."/>
            <person name="Holtgrawe D."/>
            <person name="Grimplet J."/>
            <person name="Matus J.T."/>
            <person name="Ware D."/>
            <person name="Wu X."/>
            <person name="Wang H."/>
            <person name="Liu C."/>
            <person name="Fang Y."/>
            <person name="Rustenholz C."/>
            <person name="Cheng Z."/>
            <person name="Xiao H."/>
            <person name="Zhou Y."/>
        </authorList>
    </citation>
    <scope>NUCLEOTIDE SEQUENCE [LARGE SCALE GENOMIC DNA]</scope>
    <source>
        <strain evidence="7">cv. Pinot noir / PN40024</strain>
        <tissue evidence="6">Leaf</tissue>
    </source>
</reference>
<evidence type="ECO:0000256" key="2">
    <source>
        <dbReference type="ARBA" id="ARBA00022737"/>
    </source>
</evidence>
<dbReference type="InterPro" id="IPR002885">
    <property type="entry name" value="PPR_rpt"/>
</dbReference>
<dbReference type="Pfam" id="PF00487">
    <property type="entry name" value="FA_desaturase"/>
    <property type="match status" value="1"/>
</dbReference>
<accession>A0ABY9BDJ5</accession>
<dbReference type="InterPro" id="IPR011990">
    <property type="entry name" value="TPR-like_helical_dom_sf"/>
</dbReference>
<keyword evidence="2" id="KW-0677">Repeat</keyword>
<sequence length="280" mass="31691">MAACMTLAFLNCGQQIHGRIIRRGLDGNLALSNVLIDMYSKCGNIVYSHQVFGGMSHRDLVSWTTMMIGYGTHGYGEEVVELFDKMVSLDQEIYGCEVDLLGRVGKVEEAYELIESMPFKTDECVWGPFLGACKAHRFPNSRKLAAHRILDLRPNMAGTYVMLSNIYAVDANVYVGPPCGNDWFEKQNSGTIYISCSTWMDWFHGGLQFQLEHHLFPQLPRCHLRSISPLVKDLCKKHNLPYRSLSFWEANMSTIRTLRTAALQARDLTNPDLPIWLGSC</sequence>
<keyword evidence="3" id="KW-0560">Oxidoreductase</keyword>
<dbReference type="NCBIfam" id="TIGR00756">
    <property type="entry name" value="PPR"/>
    <property type="match status" value="1"/>
</dbReference>
<feature type="repeat" description="PPR" evidence="4">
    <location>
        <begin position="59"/>
        <end position="93"/>
    </location>
</feature>
<evidence type="ECO:0000256" key="3">
    <source>
        <dbReference type="ARBA" id="ARBA00023002"/>
    </source>
</evidence>
<dbReference type="PROSITE" id="PS51375">
    <property type="entry name" value="PPR"/>
    <property type="match status" value="1"/>
</dbReference>
<protein>
    <recommendedName>
        <fullName evidence="5">Fatty acid desaturase domain-containing protein</fullName>
    </recommendedName>
</protein>
<evidence type="ECO:0000256" key="1">
    <source>
        <dbReference type="ARBA" id="ARBA00004370"/>
    </source>
</evidence>
<dbReference type="PANTHER" id="PTHR47926">
    <property type="entry name" value="PENTATRICOPEPTIDE REPEAT-CONTAINING PROTEIN"/>
    <property type="match status" value="1"/>
</dbReference>
<evidence type="ECO:0000256" key="4">
    <source>
        <dbReference type="PROSITE-ProRule" id="PRU00708"/>
    </source>
</evidence>
<dbReference type="Pfam" id="PF01535">
    <property type="entry name" value="PPR"/>
    <property type="match status" value="3"/>
</dbReference>
<gene>
    <name evidence="6" type="ORF">VitviT2T_000781</name>
</gene>
<dbReference type="EMBL" id="CP126648">
    <property type="protein sequence ID" value="WJZ80913.1"/>
    <property type="molecule type" value="Genomic_DNA"/>
</dbReference>
<feature type="domain" description="Fatty acid desaturase" evidence="5">
    <location>
        <begin position="184"/>
        <end position="245"/>
    </location>
</feature>
<dbReference type="PANTHER" id="PTHR47926:SF448">
    <property type="entry name" value="PENTACOTRIPEPTIDE-REPEAT REGION OF PRORP DOMAIN-CONTAINING PROTEIN"/>
    <property type="match status" value="1"/>
</dbReference>
<dbReference type="Gene3D" id="1.25.40.10">
    <property type="entry name" value="Tetratricopeptide repeat domain"/>
    <property type="match status" value="1"/>
</dbReference>
<dbReference type="Proteomes" id="UP001227230">
    <property type="component" value="Chromosome 1"/>
</dbReference>
<proteinExistence type="predicted"/>
<evidence type="ECO:0000259" key="5">
    <source>
        <dbReference type="Pfam" id="PF00487"/>
    </source>
</evidence>
<comment type="subcellular location">
    <subcellularLocation>
        <location evidence="1">Membrane</location>
    </subcellularLocation>
</comment>